<evidence type="ECO:0000313" key="3">
    <source>
        <dbReference type="Proteomes" id="UP000002051"/>
    </source>
</evidence>
<dbReference type="HOGENOM" id="CLU_2926084_0_0_1"/>
<name>A0A072UR79_MEDTR</name>
<keyword evidence="3" id="KW-1185">Reference proteome</keyword>
<reference evidence="1 3" key="2">
    <citation type="journal article" date="2014" name="BMC Genomics">
        <title>An improved genome release (version Mt4.0) for the model legume Medicago truncatula.</title>
        <authorList>
            <person name="Tang H."/>
            <person name="Krishnakumar V."/>
            <person name="Bidwell S."/>
            <person name="Rosen B."/>
            <person name="Chan A."/>
            <person name="Zhou S."/>
            <person name="Gentzbittel L."/>
            <person name="Childs K.L."/>
            <person name="Yandell M."/>
            <person name="Gundlach H."/>
            <person name="Mayer K.F."/>
            <person name="Schwartz D.C."/>
            <person name="Town C.D."/>
        </authorList>
    </citation>
    <scope>GENOME REANNOTATION</scope>
    <source>
        <strain evidence="1">A17</strain>
        <strain evidence="2 3">cv. Jemalong A17</strain>
    </source>
</reference>
<proteinExistence type="predicted"/>
<reference evidence="1 3" key="1">
    <citation type="journal article" date="2011" name="Nature">
        <title>The Medicago genome provides insight into the evolution of rhizobial symbioses.</title>
        <authorList>
            <person name="Young N.D."/>
            <person name="Debelle F."/>
            <person name="Oldroyd G.E."/>
            <person name="Geurts R."/>
            <person name="Cannon S.B."/>
            <person name="Udvardi M.K."/>
            <person name="Benedito V.A."/>
            <person name="Mayer K.F."/>
            <person name="Gouzy J."/>
            <person name="Schoof H."/>
            <person name="Van de Peer Y."/>
            <person name="Proost S."/>
            <person name="Cook D.R."/>
            <person name="Meyers B.C."/>
            <person name="Spannagl M."/>
            <person name="Cheung F."/>
            <person name="De Mita S."/>
            <person name="Krishnakumar V."/>
            <person name="Gundlach H."/>
            <person name="Zhou S."/>
            <person name="Mudge J."/>
            <person name="Bharti A.K."/>
            <person name="Murray J.D."/>
            <person name="Naoumkina M.A."/>
            <person name="Rosen B."/>
            <person name="Silverstein K.A."/>
            <person name="Tang H."/>
            <person name="Rombauts S."/>
            <person name="Zhao P.X."/>
            <person name="Zhou P."/>
            <person name="Barbe V."/>
            <person name="Bardou P."/>
            <person name="Bechner M."/>
            <person name="Bellec A."/>
            <person name="Berger A."/>
            <person name="Berges H."/>
            <person name="Bidwell S."/>
            <person name="Bisseling T."/>
            <person name="Choisne N."/>
            <person name="Couloux A."/>
            <person name="Denny R."/>
            <person name="Deshpande S."/>
            <person name="Dai X."/>
            <person name="Doyle J.J."/>
            <person name="Dudez A.M."/>
            <person name="Farmer A.D."/>
            <person name="Fouteau S."/>
            <person name="Franken C."/>
            <person name="Gibelin C."/>
            <person name="Gish J."/>
            <person name="Goldstein S."/>
            <person name="Gonzalez A.J."/>
            <person name="Green P.J."/>
            <person name="Hallab A."/>
            <person name="Hartog M."/>
            <person name="Hua A."/>
            <person name="Humphray S.J."/>
            <person name="Jeong D.H."/>
            <person name="Jing Y."/>
            <person name="Jocker A."/>
            <person name="Kenton S.M."/>
            <person name="Kim D.J."/>
            <person name="Klee K."/>
            <person name="Lai H."/>
            <person name="Lang C."/>
            <person name="Lin S."/>
            <person name="Macmil S.L."/>
            <person name="Magdelenat G."/>
            <person name="Matthews L."/>
            <person name="McCorrison J."/>
            <person name="Monaghan E.L."/>
            <person name="Mun J.H."/>
            <person name="Najar F.Z."/>
            <person name="Nicholson C."/>
            <person name="Noirot C."/>
            <person name="O'Bleness M."/>
            <person name="Paule C.R."/>
            <person name="Poulain J."/>
            <person name="Prion F."/>
            <person name="Qin B."/>
            <person name="Qu C."/>
            <person name="Retzel E.F."/>
            <person name="Riddle C."/>
            <person name="Sallet E."/>
            <person name="Samain S."/>
            <person name="Samson N."/>
            <person name="Sanders I."/>
            <person name="Saurat O."/>
            <person name="Scarpelli C."/>
            <person name="Schiex T."/>
            <person name="Segurens B."/>
            <person name="Severin A.J."/>
            <person name="Sherrier D.J."/>
            <person name="Shi R."/>
            <person name="Sims S."/>
            <person name="Singer S.R."/>
            <person name="Sinharoy S."/>
            <person name="Sterck L."/>
            <person name="Viollet A."/>
            <person name="Wang B.B."/>
            <person name="Wang K."/>
            <person name="Wang M."/>
            <person name="Wang X."/>
            <person name="Warfsmann J."/>
            <person name="Weissenbach J."/>
            <person name="White D.D."/>
            <person name="White J.D."/>
            <person name="Wiley G.B."/>
            <person name="Wincker P."/>
            <person name="Xing Y."/>
            <person name="Yang L."/>
            <person name="Yao Z."/>
            <person name="Ying F."/>
            <person name="Zhai J."/>
            <person name="Zhou L."/>
            <person name="Zuber A."/>
            <person name="Denarie J."/>
            <person name="Dixon R.A."/>
            <person name="May G.D."/>
            <person name="Schwartz D.C."/>
            <person name="Rogers J."/>
            <person name="Quetier F."/>
            <person name="Town C.D."/>
            <person name="Roe B.A."/>
        </authorList>
    </citation>
    <scope>NUCLEOTIDE SEQUENCE [LARGE SCALE GENOMIC DNA]</scope>
    <source>
        <strain evidence="1">A17</strain>
        <strain evidence="2 3">cv. Jemalong A17</strain>
    </source>
</reference>
<dbReference type="EMBL" id="CM001220">
    <property type="protein sequence ID" value="KEH32324.1"/>
    <property type="molecule type" value="Genomic_DNA"/>
</dbReference>
<accession>A0A072UR79</accession>
<reference evidence="2" key="3">
    <citation type="submission" date="2015-04" db="UniProtKB">
        <authorList>
            <consortium name="EnsemblPlants"/>
        </authorList>
    </citation>
    <scope>IDENTIFICATION</scope>
    <source>
        <strain evidence="2">cv. Jemalong A17</strain>
    </source>
</reference>
<dbReference type="AlphaFoldDB" id="A0A072UR79"/>
<evidence type="ECO:0000313" key="2">
    <source>
        <dbReference type="EnsemblPlants" id="KEH32324"/>
    </source>
</evidence>
<gene>
    <name evidence="1" type="ordered locus">MTR_4g121010</name>
</gene>
<organism evidence="1 3">
    <name type="scientific">Medicago truncatula</name>
    <name type="common">Barrel medic</name>
    <name type="synonym">Medicago tribuloides</name>
    <dbReference type="NCBI Taxonomy" id="3880"/>
    <lineage>
        <taxon>Eukaryota</taxon>
        <taxon>Viridiplantae</taxon>
        <taxon>Streptophyta</taxon>
        <taxon>Embryophyta</taxon>
        <taxon>Tracheophyta</taxon>
        <taxon>Spermatophyta</taxon>
        <taxon>Magnoliopsida</taxon>
        <taxon>eudicotyledons</taxon>
        <taxon>Gunneridae</taxon>
        <taxon>Pentapetalae</taxon>
        <taxon>rosids</taxon>
        <taxon>fabids</taxon>
        <taxon>Fabales</taxon>
        <taxon>Fabaceae</taxon>
        <taxon>Papilionoideae</taxon>
        <taxon>50 kb inversion clade</taxon>
        <taxon>NPAAA clade</taxon>
        <taxon>Hologalegina</taxon>
        <taxon>IRL clade</taxon>
        <taxon>Trifolieae</taxon>
        <taxon>Medicago</taxon>
    </lineage>
</organism>
<protein>
    <submittedName>
        <fullName evidence="1 2">Uncharacterized protein</fullName>
    </submittedName>
</protein>
<dbReference type="EnsemblPlants" id="KEH32324">
    <property type="protein sequence ID" value="KEH32324"/>
    <property type="gene ID" value="MTR_4g121010"/>
</dbReference>
<evidence type="ECO:0000313" key="1">
    <source>
        <dbReference type="EMBL" id="KEH32324.1"/>
    </source>
</evidence>
<sequence length="61" mass="7076">MNFLRNLHKNPQKKLKALVMVELTTKKVGVELSYARKAVKHNQKAAICKTYIRLGTFSFLR</sequence>
<dbReference type="Proteomes" id="UP000002051">
    <property type="component" value="Chromosome 4"/>
</dbReference>